<organism evidence="8 9">
    <name type="scientific">Romanomermis culicivorax</name>
    <name type="common">Nematode worm</name>
    <dbReference type="NCBI Taxonomy" id="13658"/>
    <lineage>
        <taxon>Eukaryota</taxon>
        <taxon>Metazoa</taxon>
        <taxon>Ecdysozoa</taxon>
        <taxon>Nematoda</taxon>
        <taxon>Enoplea</taxon>
        <taxon>Dorylaimia</taxon>
        <taxon>Mermithida</taxon>
        <taxon>Mermithoidea</taxon>
        <taxon>Mermithidae</taxon>
        <taxon>Romanomermis</taxon>
    </lineage>
</organism>
<dbReference type="InterPro" id="IPR010541">
    <property type="entry name" value="Prp3_C"/>
</dbReference>
<feature type="region of interest" description="Disordered" evidence="5">
    <location>
        <begin position="61"/>
        <end position="80"/>
    </location>
</feature>
<dbReference type="Proteomes" id="UP000887565">
    <property type="component" value="Unplaced"/>
</dbReference>
<evidence type="ECO:0000256" key="4">
    <source>
        <dbReference type="ARBA" id="ARBA00023242"/>
    </source>
</evidence>
<keyword evidence="4" id="KW-0539">Nucleus</keyword>
<proteinExistence type="predicted"/>
<sequence>MRPGILDYENFYTMTDNYPENLDEIKTGVMSDLVEHPIQLRPPGESDKPIPLKVHLTSKERKKLRRQNRKEMQREKQEKYRLGLEPAPEPKVKISNLMRVLGTSAIQDPTKMEAHVREQMAKRLKKHEDDNLARKLTPEQRAAKKAKKFHDDNASGVQVSVYRVIDLSHPAKQFKVQMNAKQLGMTGTCVLHKDVNVVVVEGGAKQQKFFKQLMLKRIKWQDEKKTAAAESSSSSLTPKNKCDLVWEGTVKKRNFGELKCKPYPLEKLVRELFQRHNVEHYWDSAYSGAVLEQSDDI</sequence>
<evidence type="ECO:0000256" key="1">
    <source>
        <dbReference type="ARBA" id="ARBA00004123"/>
    </source>
</evidence>
<dbReference type="CDD" id="cd24162">
    <property type="entry name" value="Prp3_C"/>
    <property type="match status" value="1"/>
</dbReference>
<dbReference type="PANTHER" id="PTHR14212">
    <property type="entry name" value="U4/U6-ASSOCIATED RNA SPLICING FACTOR-RELATED"/>
    <property type="match status" value="1"/>
</dbReference>
<evidence type="ECO:0000256" key="3">
    <source>
        <dbReference type="ARBA" id="ARBA00023187"/>
    </source>
</evidence>
<feature type="compositionally biased region" description="Basic and acidic residues" evidence="5">
    <location>
        <begin position="69"/>
        <end position="80"/>
    </location>
</feature>
<evidence type="ECO:0000259" key="6">
    <source>
        <dbReference type="Pfam" id="PF06544"/>
    </source>
</evidence>
<evidence type="ECO:0000313" key="9">
    <source>
        <dbReference type="WBParaSite" id="nRc.2.0.1.t26952-RA"/>
    </source>
</evidence>
<protein>
    <submittedName>
        <fullName evidence="9">U4/U6 small nuclear ribonucleoprotein Prp3</fullName>
    </submittedName>
</protein>
<dbReference type="GO" id="GO:0046540">
    <property type="term" value="C:U4/U6 x U5 tri-snRNP complex"/>
    <property type="evidence" value="ECO:0007669"/>
    <property type="project" value="InterPro"/>
</dbReference>
<feature type="domain" description="Pre-mRNA-splicing factor 3" evidence="7">
    <location>
        <begin position="18"/>
        <end position="137"/>
    </location>
</feature>
<dbReference type="Pfam" id="PF08572">
    <property type="entry name" value="PRP3"/>
    <property type="match status" value="1"/>
</dbReference>
<dbReference type="PANTHER" id="PTHR14212:SF0">
    <property type="entry name" value="U4_U6 SMALL NUCLEAR RIBONUCLEOPROTEIN PRP3"/>
    <property type="match status" value="1"/>
</dbReference>
<name>A0A915JLJ6_ROMCU</name>
<keyword evidence="8" id="KW-1185">Reference proteome</keyword>
<keyword evidence="2" id="KW-0507">mRNA processing</keyword>
<evidence type="ECO:0000259" key="7">
    <source>
        <dbReference type="Pfam" id="PF08572"/>
    </source>
</evidence>
<dbReference type="GO" id="GO:0000398">
    <property type="term" value="P:mRNA splicing, via spliceosome"/>
    <property type="evidence" value="ECO:0007669"/>
    <property type="project" value="InterPro"/>
</dbReference>
<evidence type="ECO:0000256" key="2">
    <source>
        <dbReference type="ARBA" id="ARBA00022664"/>
    </source>
</evidence>
<dbReference type="WBParaSite" id="nRc.2.0.1.t26952-RA">
    <property type="protein sequence ID" value="nRc.2.0.1.t26952-RA"/>
    <property type="gene ID" value="nRc.2.0.1.g26952"/>
</dbReference>
<dbReference type="InterPro" id="IPR013881">
    <property type="entry name" value="Pre-mRNA_splic_Prp3_dom"/>
</dbReference>
<reference evidence="9" key="1">
    <citation type="submission" date="2022-11" db="UniProtKB">
        <authorList>
            <consortium name="WormBaseParasite"/>
        </authorList>
    </citation>
    <scope>IDENTIFICATION</scope>
</reference>
<dbReference type="InterPro" id="IPR027104">
    <property type="entry name" value="Prp3"/>
</dbReference>
<dbReference type="OMA" id="WQGSVEK"/>
<keyword evidence="3" id="KW-0508">mRNA splicing</keyword>
<dbReference type="AlphaFoldDB" id="A0A915JLJ6"/>
<evidence type="ECO:0000256" key="5">
    <source>
        <dbReference type="SAM" id="MobiDB-lite"/>
    </source>
</evidence>
<dbReference type="Pfam" id="PF06544">
    <property type="entry name" value="Prp3_C"/>
    <property type="match status" value="1"/>
</dbReference>
<accession>A0A915JLJ6</accession>
<comment type="subcellular location">
    <subcellularLocation>
        <location evidence="1">Nucleus</location>
    </subcellularLocation>
</comment>
<evidence type="ECO:0000313" key="8">
    <source>
        <dbReference type="Proteomes" id="UP000887565"/>
    </source>
</evidence>
<feature type="domain" description="Small nuclear ribonucleoprotein Prp3 C-terminal" evidence="6">
    <location>
        <begin position="160"/>
        <end position="285"/>
    </location>
</feature>